<dbReference type="Pfam" id="PF07685">
    <property type="entry name" value="GATase_3"/>
    <property type="match status" value="1"/>
</dbReference>
<comment type="domain">
    <text evidence="9">Comprises of two domains. The C-terminal domain contains the binding site for glutamine and catalyzes the hydrolysis of this substrate to glutamate and ammonia. The N-terminal domain is anticipated to bind ATP and hydrogenobyrinate and catalyzes the ultimate synthesis of the diamide product. The ammonia produced via the glutaminase domain is probably translocated to the adjacent domain via a molecular tunnel, where it reacts with an activated intermediate.</text>
</comment>
<dbReference type="AlphaFoldDB" id="A0A1M4SF84"/>
<dbReference type="Pfam" id="PF01656">
    <property type="entry name" value="CbiA"/>
    <property type="match status" value="1"/>
</dbReference>
<dbReference type="NCBIfam" id="TIGR00379">
    <property type="entry name" value="cobB"/>
    <property type="match status" value="1"/>
</dbReference>
<gene>
    <name evidence="9" type="primary">cobB</name>
    <name evidence="12" type="ORF">SAMN05444273_10152</name>
</gene>
<dbReference type="HAMAP" id="MF_00027">
    <property type="entry name" value="CobB_CbiA"/>
    <property type="match status" value="1"/>
</dbReference>
<comment type="similarity">
    <text evidence="9">Belongs to the CobB/CbiA family.</text>
</comment>
<dbReference type="Gene3D" id="3.40.50.300">
    <property type="entry name" value="P-loop containing nucleotide triphosphate hydrolases"/>
    <property type="match status" value="1"/>
</dbReference>
<proteinExistence type="inferred from homology"/>
<sequence length="427" mass="45426">MIPGHGLLIAAPASGTGKTTVTLGLLRALSRRGAVRGAKSGPDYIDPRFHEAACGQACVNLDAWAMQPGRIRSLAQGLGNDFLVVEGAMGLFDGAMPDGKGSAADVAEILGIPVVLVIDGSGMGQSAAAIAEGFARHRPGVTVAGVILNKVASPRHEAMLRRHFPSELPVLGALPRRADLGHPSRHLGLVQASERPDLDQWLDDIADLVEAHVNMDALPSSPVTRTEFHPTRALPYARIAVAQDEAFAFAYPHMLEDWKAAGSTIHTFSPLKNEAVPACDFVFLPGGYPELHAERLATNSNFMDSLREASQASDIYGECGGYMMLGETLTDAEGTVHKMAGLLALQTSFAERKLHLGYRNLNAGDGPMAGHFKGHEFHYATTLKAQGAPLFHATDAEGTTLPPMGLRQGRVCGSFAHVIDRLDTPQN</sequence>
<evidence type="ECO:0000259" key="11">
    <source>
        <dbReference type="Pfam" id="PF07685"/>
    </source>
</evidence>
<keyword evidence="3 9" id="KW-0169">Cobalamin biosynthesis</keyword>
<dbReference type="GO" id="GO:0042242">
    <property type="term" value="F:cobyrinic acid a,c-diamide synthase activity"/>
    <property type="evidence" value="ECO:0007669"/>
    <property type="project" value="InterPro"/>
</dbReference>
<dbReference type="UniPathway" id="UPA00148">
    <property type="reaction ID" value="UER00220"/>
</dbReference>
<comment type="similarity">
    <text evidence="2">Belongs to the CobB/CobQ family. CobQ subfamily.</text>
</comment>
<dbReference type="EMBL" id="FQUV01000001">
    <property type="protein sequence ID" value="SHE30845.1"/>
    <property type="molecule type" value="Genomic_DNA"/>
</dbReference>
<evidence type="ECO:0000256" key="3">
    <source>
        <dbReference type="ARBA" id="ARBA00022573"/>
    </source>
</evidence>
<evidence type="ECO:0000256" key="7">
    <source>
        <dbReference type="ARBA" id="ARBA00022842"/>
    </source>
</evidence>
<dbReference type="NCBIfam" id="NF002204">
    <property type="entry name" value="PRK01077.1"/>
    <property type="match status" value="1"/>
</dbReference>
<keyword evidence="7 9" id="KW-0460">Magnesium</keyword>
<dbReference type="CDD" id="cd05388">
    <property type="entry name" value="CobB_N"/>
    <property type="match status" value="1"/>
</dbReference>
<dbReference type="GO" id="GO:0009236">
    <property type="term" value="P:cobalamin biosynthetic process"/>
    <property type="evidence" value="ECO:0007669"/>
    <property type="project" value="UniProtKB-UniRule"/>
</dbReference>
<keyword evidence="4 9" id="KW-0436">Ligase</keyword>
<name>A0A1M4SF84_9RHOB</name>
<dbReference type="Proteomes" id="UP000184144">
    <property type="component" value="Unassembled WGS sequence"/>
</dbReference>
<evidence type="ECO:0000256" key="9">
    <source>
        <dbReference type="HAMAP-Rule" id="MF_00027"/>
    </source>
</evidence>
<evidence type="ECO:0000313" key="12">
    <source>
        <dbReference type="EMBL" id="SHE30845.1"/>
    </source>
</evidence>
<dbReference type="InterPro" id="IPR002586">
    <property type="entry name" value="CobQ/CobB/MinD/ParA_Nub-bd_dom"/>
</dbReference>
<dbReference type="RefSeq" id="WP_073138671.1">
    <property type="nucleotide sequence ID" value="NZ_FQUV01000001.1"/>
</dbReference>
<evidence type="ECO:0000256" key="2">
    <source>
        <dbReference type="ARBA" id="ARBA00006205"/>
    </source>
</evidence>
<feature type="domain" description="CobB/CobQ-like glutamine amidotransferase" evidence="11">
    <location>
        <begin position="238"/>
        <end position="419"/>
    </location>
</feature>
<keyword evidence="13" id="KW-1185">Reference proteome</keyword>
<reference evidence="13" key="1">
    <citation type="submission" date="2016-11" db="EMBL/GenBank/DDBJ databases">
        <authorList>
            <person name="Varghese N."/>
            <person name="Submissions S."/>
        </authorList>
    </citation>
    <scope>NUCLEOTIDE SEQUENCE [LARGE SCALE GENOMIC DNA]</scope>
    <source>
        <strain evidence="13">DSM 100566</strain>
    </source>
</reference>
<evidence type="ECO:0000256" key="5">
    <source>
        <dbReference type="ARBA" id="ARBA00022741"/>
    </source>
</evidence>
<evidence type="ECO:0000256" key="8">
    <source>
        <dbReference type="ARBA" id="ARBA00022962"/>
    </source>
</evidence>
<comment type="catalytic activity">
    <reaction evidence="9">
        <text>hydrogenobyrinate + 2 L-glutamine + 2 ATP + 2 H2O = hydrogenobyrinate a,c-diamide + 2 L-glutamate + 2 ADP + 2 phosphate + 2 H(+)</text>
        <dbReference type="Rhea" id="RHEA:12544"/>
        <dbReference type="ChEBI" id="CHEBI:15377"/>
        <dbReference type="ChEBI" id="CHEBI:15378"/>
        <dbReference type="ChEBI" id="CHEBI:29985"/>
        <dbReference type="ChEBI" id="CHEBI:30616"/>
        <dbReference type="ChEBI" id="CHEBI:43474"/>
        <dbReference type="ChEBI" id="CHEBI:58359"/>
        <dbReference type="ChEBI" id="CHEBI:77873"/>
        <dbReference type="ChEBI" id="CHEBI:77874"/>
        <dbReference type="ChEBI" id="CHEBI:456216"/>
        <dbReference type="EC" id="6.3.5.9"/>
    </reaction>
</comment>
<dbReference type="SUPFAM" id="SSF52540">
    <property type="entry name" value="P-loop containing nucleoside triphosphate hydrolases"/>
    <property type="match status" value="1"/>
</dbReference>
<comment type="cofactor">
    <cofactor evidence="1 9">
        <name>Mg(2+)</name>
        <dbReference type="ChEBI" id="CHEBI:18420"/>
    </cofactor>
</comment>
<dbReference type="InterPro" id="IPR004484">
    <property type="entry name" value="CbiA/CobB_synth"/>
</dbReference>
<accession>A0A1M4SF84</accession>
<keyword evidence="6 9" id="KW-0067">ATP-binding</keyword>
<dbReference type="PANTHER" id="PTHR43873:SF1">
    <property type="entry name" value="COBYRINATE A,C-DIAMIDE SYNTHASE"/>
    <property type="match status" value="1"/>
</dbReference>
<dbReference type="InterPro" id="IPR027417">
    <property type="entry name" value="P-loop_NTPase"/>
</dbReference>
<dbReference type="SUPFAM" id="SSF52317">
    <property type="entry name" value="Class I glutamine amidotransferase-like"/>
    <property type="match status" value="1"/>
</dbReference>
<protein>
    <recommendedName>
        <fullName evidence="9">Hydrogenobyrinate a,c-diamide synthase</fullName>
        <ecNumber evidence="9">6.3.5.9</ecNumber>
    </recommendedName>
    <alternativeName>
        <fullName evidence="9">Hydrogenobyrinic acid a,c-diamide synthase</fullName>
    </alternativeName>
</protein>
<feature type="domain" description="CobQ/CobB/MinD/ParA nucleotide binding" evidence="10">
    <location>
        <begin position="8"/>
        <end position="184"/>
    </location>
</feature>
<organism evidence="12 13">
    <name type="scientific">Litoreibacter ascidiaceicola</name>
    <dbReference type="NCBI Taxonomy" id="1486859"/>
    <lineage>
        <taxon>Bacteria</taxon>
        <taxon>Pseudomonadati</taxon>
        <taxon>Pseudomonadota</taxon>
        <taxon>Alphaproteobacteria</taxon>
        <taxon>Rhodobacterales</taxon>
        <taxon>Roseobacteraceae</taxon>
        <taxon>Litoreibacter</taxon>
    </lineage>
</organism>
<evidence type="ECO:0000256" key="1">
    <source>
        <dbReference type="ARBA" id="ARBA00001946"/>
    </source>
</evidence>
<dbReference type="GO" id="GO:0005524">
    <property type="term" value="F:ATP binding"/>
    <property type="evidence" value="ECO:0007669"/>
    <property type="project" value="UniProtKB-UniRule"/>
</dbReference>
<evidence type="ECO:0000256" key="4">
    <source>
        <dbReference type="ARBA" id="ARBA00022598"/>
    </source>
</evidence>
<dbReference type="OrthoDB" id="9764035at2"/>
<evidence type="ECO:0000256" key="6">
    <source>
        <dbReference type="ARBA" id="ARBA00022840"/>
    </source>
</evidence>
<comment type="miscellaneous">
    <text evidence="9">The a and c carboxylates of hydrogenobyrinate are activated for nucleophilic attack via formation of a phosphorylated intermediate by ATP. CobB catalyzes first the amidation of the c-carboxylate, and then that of the a-carboxylate.</text>
</comment>
<evidence type="ECO:0000259" key="10">
    <source>
        <dbReference type="Pfam" id="PF01656"/>
    </source>
</evidence>
<comment type="function">
    <text evidence="9">Catalyzes the ATP-dependent amidation of the two carboxylate groups at positions a and c of hydrogenobyrinate, using either L-glutamine or ammonia as the nitrogen source.</text>
</comment>
<keyword evidence="8 9" id="KW-0315">Glutamine amidotransferase</keyword>
<dbReference type="GO" id="GO:0043802">
    <property type="term" value="F:hydrogenobyrinic acid a,c-diamide synthase (glutamine-hydrolysing) activity"/>
    <property type="evidence" value="ECO:0007669"/>
    <property type="project" value="UniProtKB-UniRule"/>
</dbReference>
<feature type="active site" description="Nucleophile" evidence="9">
    <location>
        <position position="319"/>
    </location>
</feature>
<dbReference type="InterPro" id="IPR011698">
    <property type="entry name" value="GATase_3"/>
</dbReference>
<dbReference type="PROSITE" id="PS51274">
    <property type="entry name" value="GATASE_COBBQ"/>
    <property type="match status" value="1"/>
</dbReference>
<dbReference type="STRING" id="1486859.SAMN05444273_10152"/>
<dbReference type="PANTHER" id="PTHR43873">
    <property type="entry name" value="COBYRINATE A,C-DIAMIDE SYNTHASE"/>
    <property type="match status" value="1"/>
</dbReference>
<feature type="site" description="Increases nucleophilicity of active site Cys" evidence="9">
    <location>
        <position position="417"/>
    </location>
</feature>
<dbReference type="EC" id="6.3.5.9" evidence="9"/>
<keyword evidence="5 9" id="KW-0547">Nucleotide-binding</keyword>
<evidence type="ECO:0000313" key="13">
    <source>
        <dbReference type="Proteomes" id="UP000184144"/>
    </source>
</evidence>
<dbReference type="InterPro" id="IPR029062">
    <property type="entry name" value="Class_I_gatase-like"/>
</dbReference>
<dbReference type="Gene3D" id="3.40.50.880">
    <property type="match status" value="1"/>
</dbReference>
<comment type="pathway">
    <text evidence="9">Cofactor biosynthesis; adenosylcobalamin biosynthesis; cob(II)yrinate a,c-diamide from precorrin-2 (aerobic route): step 9/10.</text>
</comment>